<keyword evidence="3 12" id="KW-1003">Cell membrane</keyword>
<dbReference type="PROSITE" id="PS51257">
    <property type="entry name" value="PROKAR_LIPOPROTEIN"/>
    <property type="match status" value="1"/>
</dbReference>
<evidence type="ECO:0000256" key="10">
    <source>
        <dbReference type="ARBA" id="ARBA00023186"/>
    </source>
</evidence>
<dbReference type="EMBL" id="FNJW01000008">
    <property type="protein sequence ID" value="SDQ48774.1"/>
    <property type="molecule type" value="Genomic_DNA"/>
</dbReference>
<dbReference type="RefSeq" id="WP_089978279.1">
    <property type="nucleotide sequence ID" value="NZ_CP084916.1"/>
</dbReference>
<reference evidence="16" key="1">
    <citation type="submission" date="2016-10" db="EMBL/GenBank/DDBJ databases">
        <authorList>
            <person name="Varghese N."/>
            <person name="Submissions S."/>
        </authorList>
    </citation>
    <scope>NUCLEOTIDE SEQUENCE [LARGE SCALE GENOMIC DNA]</scope>
    <source>
        <strain evidence="16">MPL-11</strain>
    </source>
</reference>
<feature type="transmembrane region" description="Helical" evidence="12">
    <location>
        <begin position="49"/>
        <end position="74"/>
    </location>
</feature>
<keyword evidence="7 12" id="KW-1133">Transmembrane helix</keyword>
<evidence type="ECO:0000256" key="12">
    <source>
        <dbReference type="HAMAP-Rule" id="MF_01811"/>
    </source>
</evidence>
<evidence type="ECO:0000256" key="2">
    <source>
        <dbReference type="ARBA" id="ARBA00022448"/>
    </source>
</evidence>
<evidence type="ECO:0000256" key="7">
    <source>
        <dbReference type="ARBA" id="ARBA00022989"/>
    </source>
</evidence>
<keyword evidence="4 12" id="KW-0812">Transmembrane</keyword>
<comment type="similarity">
    <text evidence="12">Belongs to the OXA1/ALB3/YidC family. Type 2 subfamily.</text>
</comment>
<keyword evidence="16" id="KW-1185">Reference proteome</keyword>
<dbReference type="GO" id="GO:0032977">
    <property type="term" value="F:membrane insertase activity"/>
    <property type="evidence" value="ECO:0007669"/>
    <property type="project" value="InterPro"/>
</dbReference>
<dbReference type="PRINTS" id="PR00701">
    <property type="entry name" value="60KDINNERMP"/>
</dbReference>
<feature type="region of interest" description="Disordered" evidence="13">
    <location>
        <begin position="261"/>
        <end position="307"/>
    </location>
</feature>
<evidence type="ECO:0000313" key="15">
    <source>
        <dbReference type="EMBL" id="SDQ48774.1"/>
    </source>
</evidence>
<dbReference type="Pfam" id="PF02096">
    <property type="entry name" value="60KD_IMP"/>
    <property type="match status" value="1"/>
</dbReference>
<dbReference type="GO" id="GO:0005886">
    <property type="term" value="C:plasma membrane"/>
    <property type="evidence" value="ECO:0007669"/>
    <property type="project" value="UniProtKB-SubCell"/>
</dbReference>
<feature type="transmembrane region" description="Helical" evidence="12">
    <location>
        <begin position="176"/>
        <end position="196"/>
    </location>
</feature>
<dbReference type="OrthoDB" id="9780552at2"/>
<organism evidence="15 16">
    <name type="scientific">Carnobacterium viridans</name>
    <dbReference type="NCBI Taxonomy" id="174587"/>
    <lineage>
        <taxon>Bacteria</taxon>
        <taxon>Bacillati</taxon>
        <taxon>Bacillota</taxon>
        <taxon>Bacilli</taxon>
        <taxon>Lactobacillales</taxon>
        <taxon>Carnobacteriaceae</taxon>
        <taxon>Carnobacterium</taxon>
    </lineage>
</organism>
<dbReference type="InterPro" id="IPR001708">
    <property type="entry name" value="YidC/ALB3/OXA1/COX18"/>
</dbReference>
<dbReference type="GO" id="GO:0015031">
    <property type="term" value="P:protein transport"/>
    <property type="evidence" value="ECO:0007669"/>
    <property type="project" value="UniProtKB-KW"/>
</dbReference>
<protein>
    <recommendedName>
        <fullName evidence="12">Membrane protein insertase YidC</fullName>
    </recommendedName>
    <alternativeName>
        <fullName evidence="12">Foldase YidC</fullName>
    </alternativeName>
    <alternativeName>
        <fullName evidence="12">Membrane integrase YidC</fullName>
    </alternativeName>
    <alternativeName>
        <fullName evidence="12">Membrane protein YidC</fullName>
    </alternativeName>
</protein>
<dbReference type="PANTHER" id="PTHR12428:SF65">
    <property type="entry name" value="CYTOCHROME C OXIDASE ASSEMBLY PROTEIN COX18, MITOCHONDRIAL"/>
    <property type="match status" value="1"/>
</dbReference>
<keyword evidence="2 12" id="KW-0813">Transport</keyword>
<evidence type="ECO:0000313" key="16">
    <source>
        <dbReference type="Proteomes" id="UP000199481"/>
    </source>
</evidence>
<evidence type="ECO:0000256" key="3">
    <source>
        <dbReference type="ARBA" id="ARBA00022475"/>
    </source>
</evidence>
<keyword evidence="9" id="KW-0564">Palmitate</keyword>
<keyword evidence="8 12" id="KW-0472">Membrane</keyword>
<dbReference type="GO" id="GO:0051205">
    <property type="term" value="P:protein insertion into membrane"/>
    <property type="evidence" value="ECO:0007669"/>
    <property type="project" value="TreeGrafter"/>
</dbReference>
<comment type="subcellular location">
    <subcellularLocation>
        <location evidence="1 12">Cell membrane</location>
        <topology evidence="1 12">Multi-pass membrane protein</topology>
    </subcellularLocation>
</comment>
<dbReference type="Proteomes" id="UP000199481">
    <property type="component" value="Unassembled WGS sequence"/>
</dbReference>
<dbReference type="InterPro" id="IPR023060">
    <property type="entry name" value="YidC/YidC1/YidC2_Firmicutes"/>
</dbReference>
<keyword evidence="10 12" id="KW-0143">Chaperone</keyword>
<feature type="domain" description="Membrane insertase YidC/Oxa/ALB C-terminal" evidence="14">
    <location>
        <begin position="59"/>
        <end position="247"/>
    </location>
</feature>
<evidence type="ECO:0000256" key="11">
    <source>
        <dbReference type="ARBA" id="ARBA00023288"/>
    </source>
</evidence>
<gene>
    <name evidence="12" type="primary">yidC</name>
    <name evidence="15" type="ORF">SAMN04487752_2494</name>
</gene>
<dbReference type="InterPro" id="IPR028055">
    <property type="entry name" value="YidC/Oxa/ALB_C"/>
</dbReference>
<comment type="caution">
    <text evidence="12">Lacks conserved residue(s) required for the propagation of feature annotation.</text>
</comment>
<keyword evidence="6 12" id="KW-0653">Protein transport</keyword>
<comment type="function">
    <text evidence="12">Required for the insertion and/or proper folding and/or complex formation of integral membrane proteins into the membrane. Involved in integration of membrane proteins that insert both dependently and independently of the Sec translocase complex, as well as at least some lipoproteins.</text>
</comment>
<dbReference type="AlphaFoldDB" id="A0A1H1B9Z0"/>
<dbReference type="CDD" id="cd20070">
    <property type="entry name" value="5TM_YidC_Alb3"/>
    <property type="match status" value="1"/>
</dbReference>
<sequence>MKNFKKLLLSGTLLSVMVFLSGCMGHDSDGNPSGFIYEFLVVPTQQVIIQLAELLGGSYGLAIIVITLVVRLIILPLNLSQSKKSIIQQEKMALIKPEMEEVQKKQKSAVTAEEKAAAQQELMSLYKDNNMSMLGGIGCLPLLIQMPIFTAMFQAINLSKEIGNSTFLGFSLGDQNIALAIAAGAVYFVQSYVSMIGLPEEQKKQMRTMMYVSPIMILMVSFTSPAGLGLYWFVGGIFAVFQTLITNFIFKPRIKAQVEAEAKKRPVKPKRTIKQAEPVAQQSKVLNQPSNKTNGRGRNAGKQQKNR</sequence>
<dbReference type="NCBIfam" id="TIGR03592">
    <property type="entry name" value="yidC_oxa1_cterm"/>
    <property type="match status" value="1"/>
</dbReference>
<feature type="transmembrane region" description="Helical" evidence="12">
    <location>
        <begin position="133"/>
        <end position="156"/>
    </location>
</feature>
<accession>A0A1H1B9Z0</accession>
<evidence type="ECO:0000259" key="14">
    <source>
        <dbReference type="Pfam" id="PF02096"/>
    </source>
</evidence>
<dbReference type="InterPro" id="IPR047196">
    <property type="entry name" value="YidC_ALB_C"/>
</dbReference>
<evidence type="ECO:0000256" key="6">
    <source>
        <dbReference type="ARBA" id="ARBA00022927"/>
    </source>
</evidence>
<keyword evidence="5 12" id="KW-0732">Signal</keyword>
<evidence type="ECO:0000256" key="5">
    <source>
        <dbReference type="ARBA" id="ARBA00022729"/>
    </source>
</evidence>
<keyword evidence="11 12" id="KW-0449">Lipoprotein</keyword>
<proteinExistence type="inferred from homology"/>
<evidence type="ECO:0000256" key="13">
    <source>
        <dbReference type="SAM" id="MobiDB-lite"/>
    </source>
</evidence>
<evidence type="ECO:0000256" key="8">
    <source>
        <dbReference type="ARBA" id="ARBA00023136"/>
    </source>
</evidence>
<dbReference type="PANTHER" id="PTHR12428">
    <property type="entry name" value="OXA1"/>
    <property type="match status" value="1"/>
</dbReference>
<dbReference type="HAMAP" id="MF_01811">
    <property type="entry name" value="YidC_type2"/>
    <property type="match status" value="1"/>
</dbReference>
<evidence type="ECO:0000256" key="9">
    <source>
        <dbReference type="ARBA" id="ARBA00023139"/>
    </source>
</evidence>
<evidence type="ECO:0000256" key="4">
    <source>
        <dbReference type="ARBA" id="ARBA00022692"/>
    </source>
</evidence>
<evidence type="ECO:0000256" key="1">
    <source>
        <dbReference type="ARBA" id="ARBA00004651"/>
    </source>
</evidence>
<feature type="compositionally biased region" description="Polar residues" evidence="13">
    <location>
        <begin position="280"/>
        <end position="296"/>
    </location>
</feature>
<name>A0A1H1B9Z0_9LACT</name>